<dbReference type="RefSeq" id="WP_422103025.1">
    <property type="nucleotide sequence ID" value="NZ_CAWMQR010000003.1"/>
</dbReference>
<dbReference type="AlphaFoldDB" id="A0A0S1GNJ4"/>
<organism evidence="3">
    <name type="scientific">Aeromonas salmonicida</name>
    <dbReference type="NCBI Taxonomy" id="645"/>
    <lineage>
        <taxon>Bacteria</taxon>
        <taxon>Pseudomonadati</taxon>
        <taxon>Pseudomonadota</taxon>
        <taxon>Gammaproteobacteria</taxon>
        <taxon>Aeromonadales</taxon>
        <taxon>Aeromonadaceae</taxon>
        <taxon>Aeromonas</taxon>
    </lineage>
</organism>
<feature type="region of interest" description="Disordered" evidence="1">
    <location>
        <begin position="344"/>
        <end position="366"/>
    </location>
</feature>
<keyword evidence="3" id="KW-0614">Plasmid</keyword>
<name>A0A0S1GNJ4_AERSA</name>
<reference evidence="3" key="1">
    <citation type="submission" date="2015-07" db="EMBL/GenBank/DDBJ databases">
        <title>The mesophilic/psychrophilic dichotomy of Aeromonas salmonicida.</title>
        <authorList>
            <person name="Vincent A.T."/>
            <person name="Trudel M.V."/>
            <person name="Freschi L."/>
            <person name="Nagar V."/>
            <person name="Levesque R.C."/>
            <person name="Charette S.J."/>
        </authorList>
    </citation>
    <scope>NUCLEOTIDE SEQUENCE</scope>
    <source>
        <strain evidence="3">Y47</strain>
        <plasmid evidence="3">pY47-3</plasmid>
    </source>
</reference>
<geneLocation type="plasmid" evidence="3">
    <name>pY47-3</name>
</geneLocation>
<dbReference type="InterPro" id="IPR005094">
    <property type="entry name" value="Endonuclease_MobA/VirD2"/>
</dbReference>
<dbReference type="Pfam" id="PF03432">
    <property type="entry name" value="Relaxase"/>
    <property type="match status" value="1"/>
</dbReference>
<evidence type="ECO:0000256" key="1">
    <source>
        <dbReference type="SAM" id="MobiDB-lite"/>
    </source>
</evidence>
<evidence type="ECO:0000313" key="3">
    <source>
        <dbReference type="EMBL" id="ALK43991.1"/>
    </source>
</evidence>
<feature type="domain" description="MobA/VirD2-like nuclease" evidence="2">
    <location>
        <begin position="51"/>
        <end position="136"/>
    </location>
</feature>
<accession>A0A0S1GNJ4</accession>
<evidence type="ECO:0000259" key="2">
    <source>
        <dbReference type="Pfam" id="PF03432"/>
    </source>
</evidence>
<sequence>MIIKFHNRGVGRGSGPVDYLLGPDRQREGAHLDRGDPDQISALIDSSPYAKKYTSGVLSFHEADLSRESKDRLMTEFEHALLPGLDGDQYAVLWVEHRDKERLELNFVVPNVELLSGKRLQPYFHKADNLRLDAWRTAINGELGLHDPDDPINRQAVISAKDLPKAKKEAAEAITAGLLNLAGAGLVRNREDVMEALTDAGFDIVRVTKNSVSIADPEGGRNIRLKGVLYEQDFRHGEGLRAELEAASERHRRETGERVRGARARYQKGVELKRAEHQRRYPRPAITDRLDLGEKLGLDAGLRPVPAVRHERDLVVSGEADRRALRHAGDLESQRGRIDDGHLWGRSEAVHPDGRERGEIRGRLPDTEGVLNDGARAAVIERLRGIAERARATAERMAGGLQRLARHVREYAGGQQQLEAGGSGLAPAIRELGQAGEALGRADQHLEVLKELRRELSRGYEM</sequence>
<proteinExistence type="predicted"/>
<dbReference type="EMBL" id="KT334398">
    <property type="protein sequence ID" value="ALK43991.1"/>
    <property type="molecule type" value="Genomic_DNA"/>
</dbReference>
<gene>
    <name evidence="3" type="primary">mobA</name>
</gene>
<protein>
    <submittedName>
        <fullName evidence="3">Mobilization protein A</fullName>
    </submittedName>
</protein>